<evidence type="ECO:0000256" key="5">
    <source>
        <dbReference type="ARBA" id="ARBA00022927"/>
    </source>
</evidence>
<dbReference type="AlphaFoldDB" id="A0A7W8CPL8"/>
<feature type="compositionally biased region" description="Low complexity" evidence="7">
    <location>
        <begin position="77"/>
        <end position="86"/>
    </location>
</feature>
<sequence length="265" mass="29920">MSNLIRTQEPSELGKKIIGTRKIETKPLAIFGSDIDPGQQKHALQQEIGMLQAQHSELLRQLQEEREAALAEISNMQQSARQQAEAEAQRLAEEASRSGYESGFATGVKQAEDEFRQAREDMQQLIETAYQEKAKIVQDAEPFLLTLSVRIAEKVLKNELKQHDSQLLTIVQRALKRVEEAEDVVMQVSLEDYPILLPFLGELKTYVRADSELKLVPVLNLSKGGCMIHTASGSYDVTVDSQLKEIKRQMLAYCEEKTVHEPSDR</sequence>
<gene>
    <name evidence="9" type="ORF">HNQ44_000731</name>
</gene>
<keyword evidence="9" id="KW-0969">Cilium</keyword>
<keyword evidence="5" id="KW-0653">Protein transport</keyword>
<evidence type="ECO:0000256" key="2">
    <source>
        <dbReference type="ARBA" id="ARBA00006602"/>
    </source>
</evidence>
<dbReference type="InterPro" id="IPR051472">
    <property type="entry name" value="T3SS_Stator/FliH"/>
</dbReference>
<evidence type="ECO:0000256" key="1">
    <source>
        <dbReference type="ARBA" id="ARBA00003041"/>
    </source>
</evidence>
<dbReference type="OrthoDB" id="19020at2"/>
<evidence type="ECO:0000259" key="8">
    <source>
        <dbReference type="Pfam" id="PF02108"/>
    </source>
</evidence>
<feature type="compositionally biased region" description="Basic and acidic residues" evidence="7">
    <location>
        <begin position="87"/>
        <end position="96"/>
    </location>
</feature>
<dbReference type="GO" id="GO:0044781">
    <property type="term" value="P:bacterial-type flagellum organization"/>
    <property type="evidence" value="ECO:0007669"/>
    <property type="project" value="UniProtKB-KW"/>
</dbReference>
<dbReference type="EMBL" id="JACHHE010000002">
    <property type="protein sequence ID" value="MBB5179307.1"/>
    <property type="molecule type" value="Genomic_DNA"/>
</dbReference>
<comment type="similarity">
    <text evidence="2">Belongs to the FliH family.</text>
</comment>
<keyword evidence="6" id="KW-1006">Bacterial flagellum protein export</keyword>
<evidence type="ECO:0000256" key="4">
    <source>
        <dbReference type="ARBA" id="ARBA00022795"/>
    </source>
</evidence>
<dbReference type="Pfam" id="PF02108">
    <property type="entry name" value="FliH"/>
    <property type="match status" value="1"/>
</dbReference>
<protein>
    <submittedName>
        <fullName evidence="9">Flagellar assembly protein FliH</fullName>
    </submittedName>
</protein>
<keyword evidence="9" id="KW-0966">Cell projection</keyword>
<dbReference type="RefSeq" id="WP_135504692.1">
    <property type="nucleotide sequence ID" value="NZ_JACHHE010000002.1"/>
</dbReference>
<accession>A0A7W8CPL8</accession>
<evidence type="ECO:0000256" key="6">
    <source>
        <dbReference type="ARBA" id="ARBA00023225"/>
    </source>
</evidence>
<reference evidence="9 10" key="1">
    <citation type="submission" date="2020-08" db="EMBL/GenBank/DDBJ databases">
        <title>Genomic Encyclopedia of Type Strains, Phase IV (KMG-IV): sequencing the most valuable type-strain genomes for metagenomic binning, comparative biology and taxonomic classification.</title>
        <authorList>
            <person name="Goeker M."/>
        </authorList>
    </citation>
    <scope>NUCLEOTIDE SEQUENCE [LARGE SCALE GENOMIC DNA]</scope>
    <source>
        <strain evidence="9 10">DSM 15895</strain>
    </source>
</reference>
<comment type="caution">
    <text evidence="9">The sequence shown here is derived from an EMBL/GenBank/DDBJ whole genome shotgun (WGS) entry which is preliminary data.</text>
</comment>
<evidence type="ECO:0000313" key="9">
    <source>
        <dbReference type="EMBL" id="MBB5179307.1"/>
    </source>
</evidence>
<dbReference type="Proteomes" id="UP000525923">
    <property type="component" value="Unassembled WGS sequence"/>
</dbReference>
<dbReference type="PANTHER" id="PTHR34982:SF1">
    <property type="entry name" value="FLAGELLAR ASSEMBLY PROTEIN FLIH"/>
    <property type="match status" value="1"/>
</dbReference>
<feature type="region of interest" description="Disordered" evidence="7">
    <location>
        <begin position="74"/>
        <end position="98"/>
    </location>
</feature>
<dbReference type="GO" id="GO:0015031">
    <property type="term" value="P:protein transport"/>
    <property type="evidence" value="ECO:0007669"/>
    <property type="project" value="UniProtKB-KW"/>
</dbReference>
<evidence type="ECO:0000256" key="7">
    <source>
        <dbReference type="SAM" id="MobiDB-lite"/>
    </source>
</evidence>
<dbReference type="GO" id="GO:0005829">
    <property type="term" value="C:cytosol"/>
    <property type="evidence" value="ECO:0007669"/>
    <property type="project" value="TreeGrafter"/>
</dbReference>
<proteinExistence type="inferred from homology"/>
<keyword evidence="4" id="KW-1005">Bacterial flagellum biogenesis</keyword>
<name>A0A7W8CPL8_9BACL</name>
<feature type="domain" description="Flagellar assembly protein FliH/Type III secretion system HrpE" evidence="8">
    <location>
        <begin position="117"/>
        <end position="246"/>
    </location>
</feature>
<organism evidence="9 10">
    <name type="scientific">Planococcus koreensis</name>
    <dbReference type="NCBI Taxonomy" id="112331"/>
    <lineage>
        <taxon>Bacteria</taxon>
        <taxon>Bacillati</taxon>
        <taxon>Bacillota</taxon>
        <taxon>Bacilli</taxon>
        <taxon>Bacillales</taxon>
        <taxon>Caryophanaceae</taxon>
        <taxon>Planococcus</taxon>
    </lineage>
</organism>
<keyword evidence="10" id="KW-1185">Reference proteome</keyword>
<keyword evidence="9" id="KW-0282">Flagellum</keyword>
<evidence type="ECO:0000313" key="10">
    <source>
        <dbReference type="Proteomes" id="UP000525923"/>
    </source>
</evidence>
<comment type="function">
    <text evidence="1">Needed for flagellar regrowth and assembly.</text>
</comment>
<evidence type="ECO:0000256" key="3">
    <source>
        <dbReference type="ARBA" id="ARBA00022448"/>
    </source>
</evidence>
<keyword evidence="3" id="KW-0813">Transport</keyword>
<dbReference type="PANTHER" id="PTHR34982">
    <property type="entry name" value="YOP PROTEINS TRANSLOCATION PROTEIN L"/>
    <property type="match status" value="1"/>
</dbReference>
<dbReference type="InterPro" id="IPR018035">
    <property type="entry name" value="Flagellar_FliH/T3SS_HrpE"/>
</dbReference>